<dbReference type="RefSeq" id="WP_127737175.1">
    <property type="nucleotide sequence ID" value="NZ_JAMAVA010000003.1"/>
</dbReference>
<evidence type="ECO:0000313" key="2">
    <source>
        <dbReference type="Proteomes" id="UP000288024"/>
    </source>
</evidence>
<dbReference type="GeneID" id="87616059"/>
<protein>
    <recommendedName>
        <fullName evidence="3">YolD-like family protein</fullName>
    </recommendedName>
</protein>
<accession>A0A3S2TV31</accession>
<gene>
    <name evidence="1" type="ORF">EM808_05830</name>
</gene>
<proteinExistence type="predicted"/>
<evidence type="ECO:0008006" key="3">
    <source>
        <dbReference type="Google" id="ProtNLM"/>
    </source>
</evidence>
<reference evidence="1 2" key="1">
    <citation type="submission" date="2019-01" db="EMBL/GenBank/DDBJ databases">
        <title>Bacillus sp. M5HDSG1-1, whole genome shotgun sequence.</title>
        <authorList>
            <person name="Tuo L."/>
        </authorList>
    </citation>
    <scope>NUCLEOTIDE SEQUENCE [LARGE SCALE GENOMIC DNA]</scope>
    <source>
        <strain evidence="1 2">M5HDSG1-1</strain>
    </source>
</reference>
<sequence>MIKESKLKWTAMVFPQQPKQGVKETKAESPKAFSTDTDMLIHEAMEYNWSLEYRIKVEESIYSLYGTTIFIDYVKKELRIKGMEHSIHFVPFQNLISAKKAE</sequence>
<comment type="caution">
    <text evidence="1">The sequence shown here is derived from an EMBL/GenBank/DDBJ whole genome shotgun (WGS) entry which is preliminary data.</text>
</comment>
<dbReference type="Proteomes" id="UP000288024">
    <property type="component" value="Unassembled WGS sequence"/>
</dbReference>
<evidence type="ECO:0000313" key="1">
    <source>
        <dbReference type="EMBL" id="RVT65029.1"/>
    </source>
</evidence>
<dbReference type="EMBL" id="RZTZ01000002">
    <property type="protein sequence ID" value="RVT65029.1"/>
    <property type="molecule type" value="Genomic_DNA"/>
</dbReference>
<keyword evidence="2" id="KW-1185">Reference proteome</keyword>
<dbReference type="AlphaFoldDB" id="A0A3S2TV31"/>
<name>A0A3S2TV31_9BACI</name>
<organism evidence="1 2">
    <name type="scientific">Niallia taxi</name>
    <dbReference type="NCBI Taxonomy" id="2499688"/>
    <lineage>
        <taxon>Bacteria</taxon>
        <taxon>Bacillati</taxon>
        <taxon>Bacillota</taxon>
        <taxon>Bacilli</taxon>
        <taxon>Bacillales</taxon>
        <taxon>Bacillaceae</taxon>
        <taxon>Niallia</taxon>
    </lineage>
</organism>